<evidence type="ECO:0000313" key="1">
    <source>
        <dbReference type="EMBL" id="KAK4028938.1"/>
    </source>
</evidence>
<organism evidence="1 2">
    <name type="scientific">Daphnia magna</name>
    <dbReference type="NCBI Taxonomy" id="35525"/>
    <lineage>
        <taxon>Eukaryota</taxon>
        <taxon>Metazoa</taxon>
        <taxon>Ecdysozoa</taxon>
        <taxon>Arthropoda</taxon>
        <taxon>Crustacea</taxon>
        <taxon>Branchiopoda</taxon>
        <taxon>Diplostraca</taxon>
        <taxon>Cladocera</taxon>
        <taxon>Anomopoda</taxon>
        <taxon>Daphniidae</taxon>
        <taxon>Daphnia</taxon>
    </lineage>
</organism>
<comment type="caution">
    <text evidence="1">The sequence shown here is derived from an EMBL/GenBank/DDBJ whole genome shotgun (WGS) entry which is preliminary data.</text>
</comment>
<proteinExistence type="predicted"/>
<gene>
    <name evidence="1" type="ORF">OUZ56_021956</name>
</gene>
<evidence type="ECO:0000313" key="2">
    <source>
        <dbReference type="Proteomes" id="UP001234178"/>
    </source>
</evidence>
<dbReference type="EMBL" id="JAOYFB010000039">
    <property type="protein sequence ID" value="KAK4028938.1"/>
    <property type="molecule type" value="Genomic_DNA"/>
</dbReference>
<keyword evidence="2" id="KW-1185">Reference proteome</keyword>
<accession>A0ABR0AUZ6</accession>
<protein>
    <submittedName>
        <fullName evidence="1">Uncharacterized protein</fullName>
    </submittedName>
</protein>
<dbReference type="Proteomes" id="UP001234178">
    <property type="component" value="Unassembled WGS sequence"/>
</dbReference>
<sequence>MGYERKPETSKCRDTVRTHRVLVIEEVAVTQTYDNNIQSPNEGGGCPLSRHAYNFRTFIPIVSGLNRKTHGNGTDKSFPPNRLTRCNQNSHQNQSNYRRYEAHTKNKRQTRNAVKTKGERNTLIRSNFNFERFKMLFNKLALNRALCADTIHSALMECIVF</sequence>
<name>A0ABR0AUZ6_9CRUS</name>
<reference evidence="1 2" key="1">
    <citation type="journal article" date="2023" name="Nucleic Acids Res.">
        <title>The hologenome of Daphnia magna reveals possible DNA methylation and microbiome-mediated evolution of the host genome.</title>
        <authorList>
            <person name="Chaturvedi A."/>
            <person name="Li X."/>
            <person name="Dhandapani V."/>
            <person name="Marshall H."/>
            <person name="Kissane S."/>
            <person name="Cuenca-Cambronero M."/>
            <person name="Asole G."/>
            <person name="Calvet F."/>
            <person name="Ruiz-Romero M."/>
            <person name="Marangio P."/>
            <person name="Guigo R."/>
            <person name="Rago D."/>
            <person name="Mirbahai L."/>
            <person name="Eastwood N."/>
            <person name="Colbourne J.K."/>
            <person name="Zhou J."/>
            <person name="Mallon E."/>
            <person name="Orsini L."/>
        </authorList>
    </citation>
    <scope>NUCLEOTIDE SEQUENCE [LARGE SCALE GENOMIC DNA]</scope>
    <source>
        <strain evidence="1">LRV0_1</strain>
    </source>
</reference>